<dbReference type="PROSITE" id="PS50893">
    <property type="entry name" value="ABC_TRANSPORTER_2"/>
    <property type="match status" value="1"/>
</dbReference>
<dbReference type="Pfam" id="PF00005">
    <property type="entry name" value="ABC_tran"/>
    <property type="match status" value="1"/>
</dbReference>
<dbReference type="AlphaFoldDB" id="A0A5C5UL00"/>
<dbReference type="InterPro" id="IPR051782">
    <property type="entry name" value="ABC_Transporter_VariousFunc"/>
</dbReference>
<comment type="caution">
    <text evidence="5">The sequence shown here is derived from an EMBL/GenBank/DDBJ whole genome shotgun (WGS) entry which is preliminary data.</text>
</comment>
<dbReference type="EMBL" id="VOHM01000009">
    <property type="protein sequence ID" value="TWT26519.1"/>
    <property type="molecule type" value="Genomic_DNA"/>
</dbReference>
<evidence type="ECO:0000313" key="6">
    <source>
        <dbReference type="Proteomes" id="UP000320791"/>
    </source>
</evidence>
<accession>A0A5C5UL00</accession>
<protein>
    <submittedName>
        <fullName evidence="5">ATP-binding cassette domain-containing protein</fullName>
    </submittedName>
</protein>
<evidence type="ECO:0000256" key="2">
    <source>
        <dbReference type="ARBA" id="ARBA00022741"/>
    </source>
</evidence>
<feature type="domain" description="ABC transporter" evidence="4">
    <location>
        <begin position="11"/>
        <end position="241"/>
    </location>
</feature>
<dbReference type="SMART" id="SM00382">
    <property type="entry name" value="AAA"/>
    <property type="match status" value="1"/>
</dbReference>
<keyword evidence="3 5" id="KW-0067">ATP-binding</keyword>
<sequence>MAPEELKAPRLAAEDIKVWYQPDTIIASAARLEIPAGKVVGLLGGNGAGKTTLIKGISGILPGWQCGKFSVDAKLTSPADRAFKAQRYTVFADDRSFFTWSFRQFLDYLCGVYRVEPQEEFISSLVEGFHFAPHKDKQMRDLSSGNNKKARLICAFVLGRPLLILDEPVDFLDFVGTEFLYQCINAYSDQGHSVFLSSHIAESFTRCCDLLYVLKEGQLSGPFAVPREAKDVVQLLSEKPRSAVEYPRRYRRIFEP</sequence>
<keyword evidence="1" id="KW-0813">Transport</keyword>
<dbReference type="PANTHER" id="PTHR42939:SF1">
    <property type="entry name" value="ABC TRANSPORTER ATP-BINDING PROTEIN ALBC-RELATED"/>
    <property type="match status" value="1"/>
</dbReference>
<evidence type="ECO:0000256" key="1">
    <source>
        <dbReference type="ARBA" id="ARBA00022448"/>
    </source>
</evidence>
<dbReference type="Proteomes" id="UP000320791">
    <property type="component" value="Unassembled WGS sequence"/>
</dbReference>
<dbReference type="GO" id="GO:0016887">
    <property type="term" value="F:ATP hydrolysis activity"/>
    <property type="evidence" value="ECO:0007669"/>
    <property type="project" value="InterPro"/>
</dbReference>
<proteinExistence type="predicted"/>
<dbReference type="InterPro" id="IPR027417">
    <property type="entry name" value="P-loop_NTPase"/>
</dbReference>
<dbReference type="OrthoDB" id="9804819at2"/>
<dbReference type="InterPro" id="IPR003593">
    <property type="entry name" value="AAA+_ATPase"/>
</dbReference>
<organism evidence="5 6">
    <name type="scientific">Corynebacterium canis</name>
    <dbReference type="NCBI Taxonomy" id="679663"/>
    <lineage>
        <taxon>Bacteria</taxon>
        <taxon>Bacillati</taxon>
        <taxon>Actinomycetota</taxon>
        <taxon>Actinomycetes</taxon>
        <taxon>Mycobacteriales</taxon>
        <taxon>Corynebacteriaceae</taxon>
        <taxon>Corynebacterium</taxon>
    </lineage>
</organism>
<dbReference type="PANTHER" id="PTHR42939">
    <property type="entry name" value="ABC TRANSPORTER ATP-BINDING PROTEIN ALBC-RELATED"/>
    <property type="match status" value="1"/>
</dbReference>
<gene>
    <name evidence="5" type="ORF">FRX94_05530</name>
</gene>
<evidence type="ECO:0000256" key="3">
    <source>
        <dbReference type="ARBA" id="ARBA00022840"/>
    </source>
</evidence>
<dbReference type="RefSeq" id="WP_146324134.1">
    <property type="nucleotide sequence ID" value="NZ_BAABLR010000074.1"/>
</dbReference>
<keyword evidence="2" id="KW-0547">Nucleotide-binding</keyword>
<keyword evidence="6" id="KW-1185">Reference proteome</keyword>
<evidence type="ECO:0000259" key="4">
    <source>
        <dbReference type="PROSITE" id="PS50893"/>
    </source>
</evidence>
<name>A0A5C5UL00_9CORY</name>
<reference evidence="5 6" key="1">
    <citation type="submission" date="2019-08" db="EMBL/GenBank/DDBJ databases">
        <authorList>
            <person name="Lei W."/>
        </authorList>
    </citation>
    <scope>NUCLEOTIDE SEQUENCE [LARGE SCALE GENOMIC DNA]</scope>
    <source>
        <strain evidence="5 6">CCUG 58627</strain>
    </source>
</reference>
<dbReference type="Gene3D" id="3.40.50.300">
    <property type="entry name" value="P-loop containing nucleotide triphosphate hydrolases"/>
    <property type="match status" value="1"/>
</dbReference>
<dbReference type="InterPro" id="IPR003439">
    <property type="entry name" value="ABC_transporter-like_ATP-bd"/>
</dbReference>
<dbReference type="SUPFAM" id="SSF52540">
    <property type="entry name" value="P-loop containing nucleoside triphosphate hydrolases"/>
    <property type="match status" value="1"/>
</dbReference>
<dbReference type="GO" id="GO:0005524">
    <property type="term" value="F:ATP binding"/>
    <property type="evidence" value="ECO:0007669"/>
    <property type="project" value="UniProtKB-KW"/>
</dbReference>
<evidence type="ECO:0000313" key="5">
    <source>
        <dbReference type="EMBL" id="TWT26519.1"/>
    </source>
</evidence>